<proteinExistence type="inferred from homology"/>
<evidence type="ECO:0000256" key="13">
    <source>
        <dbReference type="SAM" id="Phobius"/>
    </source>
</evidence>
<feature type="region of interest" description="Disordered" evidence="12">
    <location>
        <begin position="235"/>
        <end position="268"/>
    </location>
</feature>
<evidence type="ECO:0000313" key="14">
    <source>
        <dbReference type="EMBL" id="OXA51069.1"/>
    </source>
</evidence>
<organism evidence="14 15">
    <name type="scientific">Folsomia candida</name>
    <name type="common">Springtail</name>
    <dbReference type="NCBI Taxonomy" id="158441"/>
    <lineage>
        <taxon>Eukaryota</taxon>
        <taxon>Metazoa</taxon>
        <taxon>Ecdysozoa</taxon>
        <taxon>Arthropoda</taxon>
        <taxon>Hexapoda</taxon>
        <taxon>Collembola</taxon>
        <taxon>Entomobryomorpha</taxon>
        <taxon>Isotomoidea</taxon>
        <taxon>Isotomidae</taxon>
        <taxon>Proisotominae</taxon>
        <taxon>Folsomia</taxon>
    </lineage>
</organism>
<keyword evidence="6 13" id="KW-1133">Transmembrane helix</keyword>
<dbReference type="AlphaFoldDB" id="A0A226E0S5"/>
<keyword evidence="5" id="KW-0276">Fatty acid metabolism</keyword>
<keyword evidence="15" id="KW-1185">Reference proteome</keyword>
<reference evidence="14 15" key="1">
    <citation type="submission" date="2015-12" db="EMBL/GenBank/DDBJ databases">
        <title>The genome of Folsomia candida.</title>
        <authorList>
            <person name="Faddeeva A."/>
            <person name="Derks M.F."/>
            <person name="Anvar Y."/>
            <person name="Smit S."/>
            <person name="Van Straalen N."/>
            <person name="Roelofs D."/>
        </authorList>
    </citation>
    <scope>NUCLEOTIDE SEQUENCE [LARGE SCALE GENOMIC DNA]</scope>
    <source>
        <strain evidence="14 15">VU population</strain>
        <tissue evidence="14">Whole body</tissue>
    </source>
</reference>
<comment type="caution">
    <text evidence="14">The sequence shown here is derived from an EMBL/GenBank/DDBJ whole genome shotgun (WGS) entry which is preliminary data.</text>
</comment>
<feature type="transmembrane region" description="Helical" evidence="13">
    <location>
        <begin position="184"/>
        <end position="204"/>
    </location>
</feature>
<comment type="subcellular location">
    <subcellularLocation>
        <location evidence="1">Membrane</location>
        <topology evidence="1">Multi-pass membrane protein</topology>
    </subcellularLocation>
</comment>
<accession>A0A226E0S5</accession>
<dbReference type="PANTHER" id="PTHR11351:SF31">
    <property type="entry name" value="DESATURASE 1, ISOFORM A-RELATED"/>
    <property type="match status" value="1"/>
</dbReference>
<comment type="cofactor">
    <cofactor evidence="11">
        <name>Fe(2+)</name>
        <dbReference type="ChEBI" id="CHEBI:29033"/>
    </cofactor>
</comment>
<comment type="domain">
    <text evidence="11">The histidine box domains are involved in binding the catalytic metal ions.</text>
</comment>
<dbReference type="CDD" id="cd03505">
    <property type="entry name" value="Delta9-FADS-like"/>
    <property type="match status" value="1"/>
</dbReference>
<evidence type="ECO:0000256" key="11">
    <source>
        <dbReference type="RuleBase" id="RU000581"/>
    </source>
</evidence>
<sequence length="290" mass="33627">MGSDAAKKESDTTPAPYYSCNMDRPFFLDKRVSTWFHLGMSHTFGIAGFYLLAVGAIPRAAIWLVLLHGYIGDFGITIGAHRLWSHHTFKARLPLQIFLAYCQTAAGQLSIFQWCRDHRLHHKYADTYADPYSTRRGLFFSHMGWLLRKEHPLCKEMEKNIPLHDLNDDWVIWIQSKITKVMRLVFPVLVGINWGRLIIEFFAWTGQAYDLKTVPMELALKRMNRTGYPKLEDNHFHSAPKKIPLKNEKGEEIEEDDDHKETPVWGWGDETMHKEDLDITETSYVRSSSG</sequence>
<evidence type="ECO:0000256" key="8">
    <source>
        <dbReference type="ARBA" id="ARBA00023098"/>
    </source>
</evidence>
<dbReference type="PRINTS" id="PR00075">
    <property type="entry name" value="FACDDSATRASE"/>
</dbReference>
<keyword evidence="10 11" id="KW-0275">Fatty acid biosynthesis</keyword>
<evidence type="ECO:0000256" key="3">
    <source>
        <dbReference type="ARBA" id="ARBA00022516"/>
    </source>
</evidence>
<keyword evidence="8" id="KW-0443">Lipid metabolism</keyword>
<dbReference type="GO" id="GO:0005506">
    <property type="term" value="F:iron ion binding"/>
    <property type="evidence" value="ECO:0007669"/>
    <property type="project" value="TreeGrafter"/>
</dbReference>
<keyword evidence="3 11" id="KW-0444">Lipid biosynthesis</keyword>
<evidence type="ECO:0000256" key="10">
    <source>
        <dbReference type="ARBA" id="ARBA00023160"/>
    </source>
</evidence>
<dbReference type="PANTHER" id="PTHR11351">
    <property type="entry name" value="ACYL-COA DESATURASE"/>
    <property type="match status" value="1"/>
</dbReference>
<evidence type="ECO:0000256" key="2">
    <source>
        <dbReference type="ARBA" id="ARBA00009295"/>
    </source>
</evidence>
<evidence type="ECO:0000256" key="1">
    <source>
        <dbReference type="ARBA" id="ARBA00004141"/>
    </source>
</evidence>
<keyword evidence="9 13" id="KW-0472">Membrane</keyword>
<protein>
    <submittedName>
        <fullName evidence="14">Acyl-CoA desaturase</fullName>
    </submittedName>
</protein>
<evidence type="ECO:0000313" key="15">
    <source>
        <dbReference type="Proteomes" id="UP000198287"/>
    </source>
</evidence>
<dbReference type="InterPro" id="IPR015876">
    <property type="entry name" value="Acyl-CoA_DS"/>
</dbReference>
<keyword evidence="7 11" id="KW-0560">Oxidoreductase</keyword>
<dbReference type="EMBL" id="LNIX01000008">
    <property type="protein sequence ID" value="OXA51069.1"/>
    <property type="molecule type" value="Genomic_DNA"/>
</dbReference>
<feature type="transmembrane region" description="Helical" evidence="13">
    <location>
        <begin position="34"/>
        <end position="54"/>
    </location>
</feature>
<dbReference type="GO" id="GO:0005789">
    <property type="term" value="C:endoplasmic reticulum membrane"/>
    <property type="evidence" value="ECO:0007669"/>
    <property type="project" value="TreeGrafter"/>
</dbReference>
<evidence type="ECO:0000256" key="5">
    <source>
        <dbReference type="ARBA" id="ARBA00022832"/>
    </source>
</evidence>
<evidence type="ECO:0000256" key="6">
    <source>
        <dbReference type="ARBA" id="ARBA00022989"/>
    </source>
</evidence>
<dbReference type="Proteomes" id="UP000198287">
    <property type="component" value="Unassembled WGS sequence"/>
</dbReference>
<gene>
    <name evidence="14" type="ORF">Fcan01_14580</name>
</gene>
<comment type="similarity">
    <text evidence="2 11">Belongs to the fatty acid desaturase type 1 family.</text>
</comment>
<dbReference type="GO" id="GO:0006636">
    <property type="term" value="P:unsaturated fatty acid biosynthetic process"/>
    <property type="evidence" value="ECO:0007669"/>
    <property type="project" value="TreeGrafter"/>
</dbReference>
<dbReference type="OrthoDB" id="10260134at2759"/>
<dbReference type="GO" id="GO:0004768">
    <property type="term" value="F:stearoyl-CoA 9-desaturase activity"/>
    <property type="evidence" value="ECO:0007669"/>
    <property type="project" value="TreeGrafter"/>
</dbReference>
<evidence type="ECO:0000256" key="4">
    <source>
        <dbReference type="ARBA" id="ARBA00022692"/>
    </source>
</evidence>
<evidence type="ECO:0000256" key="9">
    <source>
        <dbReference type="ARBA" id="ARBA00023136"/>
    </source>
</evidence>
<evidence type="ECO:0000256" key="7">
    <source>
        <dbReference type="ARBA" id="ARBA00023002"/>
    </source>
</evidence>
<keyword evidence="4 11" id="KW-0812">Transmembrane</keyword>
<evidence type="ECO:0000256" key="12">
    <source>
        <dbReference type="SAM" id="MobiDB-lite"/>
    </source>
</evidence>
<feature type="transmembrane region" description="Helical" evidence="13">
    <location>
        <begin position="60"/>
        <end position="84"/>
    </location>
</feature>
<name>A0A226E0S5_FOLCA</name>